<accession>A0ABM0JVV2</accession>
<proteinExistence type="predicted"/>
<protein>
    <submittedName>
        <fullName evidence="3 4">Gametogenetin-binding protein 2</fullName>
    </submittedName>
</protein>
<dbReference type="PANTHER" id="PTHR13601:SF2">
    <property type="entry name" value="GAMETOGENETIN-BINDING PROTEIN 2"/>
    <property type="match status" value="1"/>
</dbReference>
<evidence type="ECO:0000313" key="2">
    <source>
        <dbReference type="Proteomes" id="UP000694888"/>
    </source>
</evidence>
<dbReference type="RefSeq" id="XP_035826777.1">
    <property type="nucleotide sequence ID" value="XM_035970884.1"/>
</dbReference>
<feature type="coiled-coil region" evidence="1">
    <location>
        <begin position="340"/>
        <end position="383"/>
    </location>
</feature>
<dbReference type="GeneID" id="101864311"/>
<evidence type="ECO:0000313" key="3">
    <source>
        <dbReference type="RefSeq" id="XP_005102714.1"/>
    </source>
</evidence>
<sequence length="608" mass="69268">MARLVSVCESDEEFEFQRRQVPLEVDNLKMVVQFSDKCVDCEKLCGVKQKDLEIFINKFNSLSKDEVAIALLVSGKDIMSLLSHMVPCVGCRKSVERLFVQLQKSQHPALEPLVITPRGEMSVRHEYLFDPRSLFSLFHVHGSKLHSVVESIPKSKKNKRCNLHSLETHKSKTLGCWLEAWDALSDSCREKVLVVDMNRLLTSVESYLEKHKFCTECKSKVLLAYSILVGDHDSSVEKGYCAALYENLRCCAKERHVHVLNDTEFIAHLLEKAEPEFLGGKRDRHAKTLDIAQEEVLTCLGIHIFERLHHIWQKLRSEEQTWLILFYIGVDALRKSYQVALEEKQGASNLELLCEELEEKEKRQEEKKELKRLKRRQKKAKAQTQICNSVNNNSCSNGVGLEEIPCKCLSVDNDNAEKNNNFHQHLRGNRESCGDANFNSLTLSFQSCDLSLKNCQGCLDGGSSSSRQNRRDRWTDEDSCESCSMQGSNEGSEEGECSGSFTDSVDSCDCDMLRNSPKRTRGQQGSFGCNGSQCNKYPFQAGEQPSLQDLLEELCWDDGGDEDQGISEEEILAFKAKQGEVESKRQKLRQNLRQRFAEFHLSRHVNSM</sequence>
<evidence type="ECO:0000256" key="1">
    <source>
        <dbReference type="SAM" id="Coils"/>
    </source>
</evidence>
<keyword evidence="1" id="KW-0175">Coiled coil</keyword>
<dbReference type="PANTHER" id="PTHR13601">
    <property type="entry name" value="GAMETOGENETIN-BINDING PROTEIN 2"/>
    <property type="match status" value="1"/>
</dbReference>
<reference evidence="3 4" key="1">
    <citation type="submission" date="2025-05" db="UniProtKB">
        <authorList>
            <consortium name="RefSeq"/>
        </authorList>
    </citation>
    <scope>IDENTIFICATION</scope>
</reference>
<gene>
    <name evidence="3 4 5" type="primary">LOC101864311</name>
</gene>
<evidence type="ECO:0000313" key="5">
    <source>
        <dbReference type="RefSeq" id="XP_035826777.1"/>
    </source>
</evidence>
<dbReference type="RefSeq" id="XP_005102714.1">
    <property type="nucleotide sequence ID" value="XM_005102657.2"/>
</dbReference>
<name>A0ABM0JVV2_APLCA</name>
<dbReference type="InterPro" id="IPR026073">
    <property type="entry name" value="GGNBP2"/>
</dbReference>
<keyword evidence="2" id="KW-1185">Reference proteome</keyword>
<evidence type="ECO:0000313" key="4">
    <source>
        <dbReference type="RefSeq" id="XP_005102716.1"/>
    </source>
</evidence>
<dbReference type="Proteomes" id="UP000694888">
    <property type="component" value="Unplaced"/>
</dbReference>
<organism evidence="2 4">
    <name type="scientific">Aplysia californica</name>
    <name type="common">California sea hare</name>
    <dbReference type="NCBI Taxonomy" id="6500"/>
    <lineage>
        <taxon>Eukaryota</taxon>
        <taxon>Metazoa</taxon>
        <taxon>Spiralia</taxon>
        <taxon>Lophotrochozoa</taxon>
        <taxon>Mollusca</taxon>
        <taxon>Gastropoda</taxon>
        <taxon>Heterobranchia</taxon>
        <taxon>Euthyneura</taxon>
        <taxon>Tectipleura</taxon>
        <taxon>Aplysiida</taxon>
        <taxon>Aplysioidea</taxon>
        <taxon>Aplysiidae</taxon>
        <taxon>Aplysia</taxon>
    </lineage>
</organism>
<dbReference type="RefSeq" id="XP_005102716.1">
    <property type="nucleotide sequence ID" value="XM_005102659.3"/>
</dbReference>